<name>A0ABM0LWU9_SACKO</name>
<dbReference type="RefSeq" id="XP_006812240.1">
    <property type="nucleotide sequence ID" value="XM_006812177.1"/>
</dbReference>
<proteinExistence type="predicted"/>
<reference evidence="3" key="1">
    <citation type="submission" date="2025-08" db="UniProtKB">
        <authorList>
            <consortium name="RefSeq"/>
        </authorList>
    </citation>
    <scope>IDENTIFICATION</scope>
    <source>
        <tissue evidence="3">Testes</tissue>
    </source>
</reference>
<organism evidence="2 3">
    <name type="scientific">Saccoglossus kowalevskii</name>
    <name type="common">Acorn worm</name>
    <dbReference type="NCBI Taxonomy" id="10224"/>
    <lineage>
        <taxon>Eukaryota</taxon>
        <taxon>Metazoa</taxon>
        <taxon>Hemichordata</taxon>
        <taxon>Enteropneusta</taxon>
        <taxon>Harrimaniidae</taxon>
        <taxon>Saccoglossus</taxon>
    </lineage>
</organism>
<evidence type="ECO:0000313" key="2">
    <source>
        <dbReference type="Proteomes" id="UP000694865"/>
    </source>
</evidence>
<feature type="domain" description="Potassium channel tetramerisation-type BTB" evidence="1">
    <location>
        <begin position="9"/>
        <end position="95"/>
    </location>
</feature>
<evidence type="ECO:0000259" key="1">
    <source>
        <dbReference type="Pfam" id="PF02214"/>
    </source>
</evidence>
<protein>
    <submittedName>
        <fullName evidence="3">Potassium channel regulatory protein-like</fullName>
    </submittedName>
</protein>
<accession>A0ABM0LWU9</accession>
<dbReference type="InterPro" id="IPR011333">
    <property type="entry name" value="SKP1/BTB/POZ_sf"/>
</dbReference>
<dbReference type="GeneID" id="102804028"/>
<dbReference type="Proteomes" id="UP000694865">
    <property type="component" value="Unplaced"/>
</dbReference>
<dbReference type="Pfam" id="PF02214">
    <property type="entry name" value="BTB_2"/>
    <property type="match status" value="1"/>
</dbReference>
<evidence type="ECO:0000313" key="3">
    <source>
        <dbReference type="RefSeq" id="XP_006812240.1"/>
    </source>
</evidence>
<sequence>MLEPISCVVGGKVFIISANLLEKCQGTRLAALLECTDRSADSAGDNATQLSERNSELFHLILEFLELGVLSLSPTYKDLEKLEDEAVYYGIHALVEAVRQRKEELETEALAATSYVPPYDTRLKCVEYVSFSSY</sequence>
<dbReference type="PANTHER" id="PTHR14499:SF136">
    <property type="entry name" value="GH08630P"/>
    <property type="match status" value="1"/>
</dbReference>
<dbReference type="InterPro" id="IPR003131">
    <property type="entry name" value="T1-type_BTB"/>
</dbReference>
<gene>
    <name evidence="3" type="primary">LOC102804028</name>
</gene>
<keyword evidence="2" id="KW-1185">Reference proteome</keyword>
<dbReference type="PANTHER" id="PTHR14499">
    <property type="entry name" value="POTASSIUM CHANNEL TETRAMERIZATION DOMAIN-CONTAINING"/>
    <property type="match status" value="1"/>
</dbReference>
<dbReference type="Gene3D" id="3.30.710.10">
    <property type="entry name" value="Potassium Channel Kv1.1, Chain A"/>
    <property type="match status" value="1"/>
</dbReference>
<dbReference type="SUPFAM" id="SSF54695">
    <property type="entry name" value="POZ domain"/>
    <property type="match status" value="1"/>
</dbReference>